<sequence>MWPQLAICYHSTVSSIQRTRVTRSEGGSPVRNNAVTVAAVIPLYNGAPFIREALESVLSQTEPADEIIVVDDGSTDDGPAIVEEMALSNPITLLRKPNGGQSSARNLAIQHTACSHVAFLDQDDAWYEEHLEILKRPFTQGHVRRLGLVYGNLDQIDRKGRLIQQCCLDENLSPQPKRSLRDCLRHDMFILPGATLASKQAMIDAGLFDERLSGYEDDDLFVRMFARGVGILYLNVAVTRWRIYSGSTSYSPRMARSRAIYFHKLVEIFPDEPRIELFPTRDAIGPHFLGLLTGEFIAASRSGDKDRLLRAWDDVQQVVAVMQPKVRRRMALVHPIIEATLLTPVRSLSRRAMRYVARDVLRELRELEEMHKWSGDKLKALLAPAAVTP</sequence>
<evidence type="ECO:0000259" key="1">
    <source>
        <dbReference type="Pfam" id="PF00535"/>
    </source>
</evidence>
<accession>A0A6C1KL47</accession>
<dbReference type="InterPro" id="IPR001173">
    <property type="entry name" value="Glyco_trans_2-like"/>
</dbReference>
<dbReference type="GO" id="GO:0016740">
    <property type="term" value="F:transferase activity"/>
    <property type="evidence" value="ECO:0007669"/>
    <property type="project" value="UniProtKB-KW"/>
</dbReference>
<dbReference type="OrthoDB" id="9802649at2"/>
<dbReference type="EMBL" id="VAUP01000015">
    <property type="protein sequence ID" value="TLX43774.1"/>
    <property type="molecule type" value="Genomic_DNA"/>
</dbReference>
<dbReference type="PANTHER" id="PTHR43685">
    <property type="entry name" value="GLYCOSYLTRANSFERASE"/>
    <property type="match status" value="1"/>
</dbReference>
<dbReference type="SUPFAM" id="SSF53448">
    <property type="entry name" value="Nucleotide-diphospho-sugar transferases"/>
    <property type="match status" value="1"/>
</dbReference>
<comment type="caution">
    <text evidence="2">The sequence shown here is derived from an EMBL/GenBank/DDBJ whole genome shotgun (WGS) entry which is preliminary data.</text>
</comment>
<organism evidence="2 3">
    <name type="scientific">Xanthobacter autotrophicus</name>
    <dbReference type="NCBI Taxonomy" id="280"/>
    <lineage>
        <taxon>Bacteria</taxon>
        <taxon>Pseudomonadati</taxon>
        <taxon>Pseudomonadota</taxon>
        <taxon>Alphaproteobacteria</taxon>
        <taxon>Hyphomicrobiales</taxon>
        <taxon>Xanthobacteraceae</taxon>
        <taxon>Xanthobacter</taxon>
    </lineage>
</organism>
<evidence type="ECO:0000313" key="3">
    <source>
        <dbReference type="Proteomes" id="UP000305131"/>
    </source>
</evidence>
<dbReference type="PANTHER" id="PTHR43685:SF2">
    <property type="entry name" value="GLYCOSYLTRANSFERASE 2-LIKE DOMAIN-CONTAINING PROTEIN"/>
    <property type="match status" value="1"/>
</dbReference>
<dbReference type="Proteomes" id="UP000305131">
    <property type="component" value="Unassembled WGS sequence"/>
</dbReference>
<proteinExistence type="predicted"/>
<reference evidence="2 3" key="1">
    <citation type="submission" date="2019-05" db="EMBL/GenBank/DDBJ databases">
        <authorList>
            <person name="Zhou X."/>
        </authorList>
    </citation>
    <scope>NUCLEOTIDE SEQUENCE [LARGE SCALE GENOMIC DNA]</scope>
    <source>
        <strain evidence="2 3">DSM 432</strain>
    </source>
</reference>
<feature type="domain" description="Glycosyltransferase 2-like" evidence="1">
    <location>
        <begin position="40"/>
        <end position="161"/>
    </location>
</feature>
<dbReference type="Gene3D" id="3.90.550.10">
    <property type="entry name" value="Spore Coat Polysaccharide Biosynthesis Protein SpsA, Chain A"/>
    <property type="match status" value="1"/>
</dbReference>
<protein>
    <submittedName>
        <fullName evidence="2">Glycosyltransferase</fullName>
    </submittedName>
</protein>
<dbReference type="Pfam" id="PF00535">
    <property type="entry name" value="Glycos_transf_2"/>
    <property type="match status" value="1"/>
</dbReference>
<evidence type="ECO:0000313" key="2">
    <source>
        <dbReference type="EMBL" id="TLX43774.1"/>
    </source>
</evidence>
<keyword evidence="2" id="KW-0808">Transferase</keyword>
<dbReference type="AlphaFoldDB" id="A0A6C1KL47"/>
<name>A0A6C1KL47_XANAU</name>
<dbReference type="InterPro" id="IPR029044">
    <property type="entry name" value="Nucleotide-diphossugar_trans"/>
</dbReference>
<gene>
    <name evidence="2" type="ORF">FBQ73_06610</name>
</gene>
<dbReference type="InterPro" id="IPR050834">
    <property type="entry name" value="Glycosyltransf_2"/>
</dbReference>